<evidence type="ECO:0000313" key="3">
    <source>
        <dbReference type="Proteomes" id="UP000800094"/>
    </source>
</evidence>
<organism evidence="2 3">
    <name type="scientific">Trematosphaeria pertusa</name>
    <dbReference type="NCBI Taxonomy" id="390896"/>
    <lineage>
        <taxon>Eukaryota</taxon>
        <taxon>Fungi</taxon>
        <taxon>Dikarya</taxon>
        <taxon>Ascomycota</taxon>
        <taxon>Pezizomycotina</taxon>
        <taxon>Dothideomycetes</taxon>
        <taxon>Pleosporomycetidae</taxon>
        <taxon>Pleosporales</taxon>
        <taxon>Massarineae</taxon>
        <taxon>Trematosphaeriaceae</taxon>
        <taxon>Trematosphaeria</taxon>
    </lineage>
</organism>
<dbReference type="AlphaFoldDB" id="A0A6A6IU39"/>
<feature type="signal peptide" evidence="1">
    <location>
        <begin position="1"/>
        <end position="20"/>
    </location>
</feature>
<dbReference type="EMBL" id="ML987191">
    <property type="protein sequence ID" value="KAF2254065.1"/>
    <property type="molecule type" value="Genomic_DNA"/>
</dbReference>
<evidence type="ECO:0000256" key="1">
    <source>
        <dbReference type="SAM" id="SignalP"/>
    </source>
</evidence>
<keyword evidence="3" id="KW-1185">Reference proteome</keyword>
<feature type="chain" id="PRO_5025462126" evidence="1">
    <location>
        <begin position="21"/>
        <end position="112"/>
    </location>
</feature>
<accession>A0A6A6IU39</accession>
<keyword evidence="1" id="KW-0732">Signal</keyword>
<proteinExistence type="predicted"/>
<evidence type="ECO:0000313" key="2">
    <source>
        <dbReference type="EMBL" id="KAF2254065.1"/>
    </source>
</evidence>
<dbReference type="GeneID" id="54579948"/>
<dbReference type="RefSeq" id="XP_033689069.1">
    <property type="nucleotide sequence ID" value="XM_033826618.1"/>
</dbReference>
<dbReference type="OrthoDB" id="4874932at2759"/>
<sequence>MHLPTLFVAASASLLSVTSAGQVNFYSDTNCQNYIGESHPGSFQTTGGPAGSFSALWVSWDQQSCSSTCGPLIICGDSNCSRRRAVGRGQCVSFNTGVWARNGCGQDMCGNA</sequence>
<protein>
    <submittedName>
        <fullName evidence="2">Uncharacterized protein</fullName>
    </submittedName>
</protein>
<reference evidence="2" key="1">
    <citation type="journal article" date="2020" name="Stud. Mycol.">
        <title>101 Dothideomycetes genomes: a test case for predicting lifestyles and emergence of pathogens.</title>
        <authorList>
            <person name="Haridas S."/>
            <person name="Albert R."/>
            <person name="Binder M."/>
            <person name="Bloem J."/>
            <person name="Labutti K."/>
            <person name="Salamov A."/>
            <person name="Andreopoulos B."/>
            <person name="Baker S."/>
            <person name="Barry K."/>
            <person name="Bills G."/>
            <person name="Bluhm B."/>
            <person name="Cannon C."/>
            <person name="Castanera R."/>
            <person name="Culley D."/>
            <person name="Daum C."/>
            <person name="Ezra D."/>
            <person name="Gonzalez J."/>
            <person name="Henrissat B."/>
            <person name="Kuo A."/>
            <person name="Liang C."/>
            <person name="Lipzen A."/>
            <person name="Lutzoni F."/>
            <person name="Magnuson J."/>
            <person name="Mondo S."/>
            <person name="Nolan M."/>
            <person name="Ohm R."/>
            <person name="Pangilinan J."/>
            <person name="Park H.-J."/>
            <person name="Ramirez L."/>
            <person name="Alfaro M."/>
            <person name="Sun H."/>
            <person name="Tritt A."/>
            <person name="Yoshinaga Y."/>
            <person name="Zwiers L.-H."/>
            <person name="Turgeon B."/>
            <person name="Goodwin S."/>
            <person name="Spatafora J."/>
            <person name="Crous P."/>
            <person name="Grigoriev I."/>
        </authorList>
    </citation>
    <scope>NUCLEOTIDE SEQUENCE</scope>
    <source>
        <strain evidence="2">CBS 122368</strain>
    </source>
</reference>
<gene>
    <name evidence="2" type="ORF">BU26DRAFT_502154</name>
</gene>
<name>A0A6A6IU39_9PLEO</name>
<dbReference type="Proteomes" id="UP000800094">
    <property type="component" value="Unassembled WGS sequence"/>
</dbReference>